<keyword evidence="2" id="KW-1185">Reference proteome</keyword>
<organism evidence="1 2">
    <name type="scientific">Leptosphaeria maculans (strain JN3 / isolate v23.1.3 / race Av1-4-5-6-7-8)</name>
    <name type="common">Blackleg fungus</name>
    <name type="synonym">Phoma lingam</name>
    <dbReference type="NCBI Taxonomy" id="985895"/>
    <lineage>
        <taxon>Eukaryota</taxon>
        <taxon>Fungi</taxon>
        <taxon>Dikarya</taxon>
        <taxon>Ascomycota</taxon>
        <taxon>Pezizomycotina</taxon>
        <taxon>Dothideomycetes</taxon>
        <taxon>Pleosporomycetidae</taxon>
        <taxon>Pleosporales</taxon>
        <taxon>Pleosporineae</taxon>
        <taxon>Leptosphaeriaceae</taxon>
        <taxon>Plenodomus</taxon>
        <taxon>Plenodomus lingam/Leptosphaeria maculans species complex</taxon>
    </lineage>
</organism>
<dbReference type="VEuPathDB" id="FungiDB:Lema_P125350.1"/>
<name>M1ZJQ7_LEPMJ</name>
<dbReference type="InParanoid" id="M1ZJQ7"/>
<gene>
    <name evidence="1" type="ORF">Lema_P125350.1</name>
</gene>
<accession>M1ZJQ7</accession>
<evidence type="ECO:0000313" key="1">
    <source>
        <dbReference type="EMBL" id="CCT61129.1"/>
    </source>
</evidence>
<reference evidence="1 2" key="1">
    <citation type="journal article" date="2011" name="Nat. Commun.">
        <title>Effector diversification within compartments of the Leptosphaeria maculans genome affected by Repeat-Induced Point mutations.</title>
        <authorList>
            <person name="Rouxel T."/>
            <person name="Grandaubert J."/>
            <person name="Hane J.K."/>
            <person name="Hoede C."/>
            <person name="van de Wouw A.P."/>
            <person name="Couloux A."/>
            <person name="Dominguez V."/>
            <person name="Anthouard V."/>
            <person name="Bally P."/>
            <person name="Bourras S."/>
            <person name="Cozijnsen A.J."/>
            <person name="Ciuffetti L.M."/>
            <person name="Degrave A."/>
            <person name="Dilmaghani A."/>
            <person name="Duret L."/>
            <person name="Fudal I."/>
            <person name="Goodwin S.B."/>
            <person name="Gout L."/>
            <person name="Glaser N."/>
            <person name="Linglin J."/>
            <person name="Kema G.H.J."/>
            <person name="Lapalu N."/>
            <person name="Lawrence C.B."/>
            <person name="May K."/>
            <person name="Meyer M."/>
            <person name="Ollivier B."/>
            <person name="Poulain J."/>
            <person name="Schoch C.L."/>
            <person name="Simon A."/>
            <person name="Spatafora J.W."/>
            <person name="Stachowiak A."/>
            <person name="Turgeon B.G."/>
            <person name="Tyler B.M."/>
            <person name="Vincent D."/>
            <person name="Weissenbach J."/>
            <person name="Amselem J."/>
            <person name="Quesneville H."/>
            <person name="Oliver R.P."/>
            <person name="Wincker P."/>
            <person name="Balesdent M.-H."/>
            <person name="Howlett B.J."/>
        </authorList>
    </citation>
    <scope>NUCLEOTIDE SEQUENCE [LARGE SCALE GENOMIC DNA]</scope>
    <source>
        <strain evidence="2">JN3 / isolate v23.1.3 / race Av1-4-5-6-7-8</strain>
    </source>
</reference>
<protein>
    <submittedName>
        <fullName evidence="1">Uncharacterized protein</fullName>
    </submittedName>
</protein>
<evidence type="ECO:0000313" key="2">
    <source>
        <dbReference type="Proteomes" id="UP000002668"/>
    </source>
</evidence>
<dbReference type="EMBL" id="FP929136">
    <property type="protein sequence ID" value="CCT61129.1"/>
    <property type="molecule type" value="Genomic_DNA"/>
</dbReference>
<proteinExistence type="predicted"/>
<dbReference type="Proteomes" id="UP000002668">
    <property type="component" value="Genome"/>
</dbReference>
<dbReference type="AlphaFoldDB" id="M1ZJQ7"/>
<sequence>MATPLALFPLLTRSSSDLGCLPRHMFPGCVVVLSQMPRHTILNVGYRGMADWAVGAKPWIT</sequence>